<dbReference type="GO" id="GO:0005544">
    <property type="term" value="F:calcium-dependent phospholipid binding"/>
    <property type="evidence" value="ECO:0007669"/>
    <property type="project" value="InterPro"/>
</dbReference>
<dbReference type="PANTHER" id="PTHR10502">
    <property type="entry name" value="ANNEXIN"/>
    <property type="match status" value="1"/>
</dbReference>
<dbReference type="PANTHER" id="PTHR10502:SF102">
    <property type="entry name" value="ANNEXIN B11"/>
    <property type="match status" value="1"/>
</dbReference>
<evidence type="ECO:0000256" key="3">
    <source>
        <dbReference type="ARBA" id="ARBA00023216"/>
    </source>
</evidence>
<dbReference type="InterPro" id="IPR001464">
    <property type="entry name" value="Annexin"/>
</dbReference>
<dbReference type="InterPro" id="IPR018502">
    <property type="entry name" value="Annexin_repeat"/>
</dbReference>
<feature type="compositionally biased region" description="Polar residues" evidence="4">
    <location>
        <begin position="1"/>
        <end position="17"/>
    </location>
</feature>
<proteinExistence type="inferred from homology"/>
<dbReference type="InterPro" id="IPR037104">
    <property type="entry name" value="Annexin_sf"/>
</dbReference>
<dbReference type="FunFam" id="1.10.220.10:FF:000005">
    <property type="entry name" value="Annexin"/>
    <property type="match status" value="1"/>
</dbReference>
<dbReference type="Pfam" id="PF00191">
    <property type="entry name" value="Annexin"/>
    <property type="match status" value="3"/>
</dbReference>
<dbReference type="AlphaFoldDB" id="A0A142C671"/>
<keyword evidence="2" id="KW-0677">Repeat</keyword>
<evidence type="ECO:0000256" key="1">
    <source>
        <dbReference type="ARBA" id="ARBA00007831"/>
    </source>
</evidence>
<dbReference type="SMART" id="SM00335">
    <property type="entry name" value="ANX"/>
    <property type="match status" value="3"/>
</dbReference>
<feature type="region of interest" description="Disordered" evidence="4">
    <location>
        <begin position="1"/>
        <end position="20"/>
    </location>
</feature>
<accession>A0A142C671</accession>
<dbReference type="PRINTS" id="PR00196">
    <property type="entry name" value="ANNEXIN"/>
</dbReference>
<organism evidence="5">
    <name type="scientific">Spironucleus vortens</name>
    <dbReference type="NCBI Taxonomy" id="58336"/>
    <lineage>
        <taxon>Eukaryota</taxon>
        <taxon>Metamonada</taxon>
        <taxon>Diplomonadida</taxon>
        <taxon>Hexamitidae</taxon>
        <taxon>Hexamitinae</taxon>
        <taxon>Spironucleus</taxon>
    </lineage>
</organism>
<dbReference type="GO" id="GO:0005509">
    <property type="term" value="F:calcium ion binding"/>
    <property type="evidence" value="ECO:0007669"/>
    <property type="project" value="InterPro"/>
</dbReference>
<protein>
    <submittedName>
        <fullName evidence="5">Annexin 3</fullName>
    </submittedName>
</protein>
<evidence type="ECO:0000256" key="2">
    <source>
        <dbReference type="ARBA" id="ARBA00022737"/>
    </source>
</evidence>
<dbReference type="PROSITE" id="PS51897">
    <property type="entry name" value="ANNEXIN_2"/>
    <property type="match status" value="3"/>
</dbReference>
<dbReference type="SUPFAM" id="SSF47874">
    <property type="entry name" value="Annexin"/>
    <property type="match status" value="1"/>
</dbReference>
<name>A0A142C671_SPIVO</name>
<dbReference type="GO" id="GO:0005737">
    <property type="term" value="C:cytoplasm"/>
    <property type="evidence" value="ECO:0007669"/>
    <property type="project" value="TreeGrafter"/>
</dbReference>
<reference evidence="5" key="1">
    <citation type="submission" date="2015-12" db="EMBL/GenBank/DDBJ databases">
        <title>Comparative cell biology and evolution of annexins in diplomonads.</title>
        <authorList>
            <person name="Einarsson E."/>
            <person name="Astvaldsson A."/>
            <person name="Hultenby K."/>
            <person name="Andersson J.O."/>
            <person name="Svard S.G."/>
            <person name="Jerlstrom-Hultqvist J."/>
        </authorList>
    </citation>
    <scope>NUCLEOTIDE SEQUENCE</scope>
</reference>
<dbReference type="GO" id="GO:0001786">
    <property type="term" value="F:phosphatidylserine binding"/>
    <property type="evidence" value="ECO:0007669"/>
    <property type="project" value="TreeGrafter"/>
</dbReference>
<dbReference type="Gene3D" id="1.10.220.10">
    <property type="entry name" value="Annexin"/>
    <property type="match status" value="4"/>
</dbReference>
<evidence type="ECO:0000313" key="5">
    <source>
        <dbReference type="EMBL" id="AMP46322.1"/>
    </source>
</evidence>
<keyword evidence="3" id="KW-0041">Annexin</keyword>
<evidence type="ECO:0000256" key="4">
    <source>
        <dbReference type="SAM" id="MobiDB-lite"/>
    </source>
</evidence>
<sequence length="325" mass="36266">MGCSASVQTTPKDSSSKYGPMQGKLNINKINAAIDDIVKACKGAGTDEQVLINITANCNSYERDAIVDAYMQKYNKSLSDLLKSELSGNLDKLFVGMYTNRKIYWAEQINEAVKGAGTDEKKLIDLVVSLGTEFIDVDRLYNQMYKNCIHETIVSECGNAPYSKLLQQWLTASKSHNETPEKTAEDLFKAADGAGTNEDVFIKIMTTMYPQHYQKVDAEFNKRYQKSLRSVIKAEFSGKSEYAFLAVHDYLMAPPRFIANMLYTAVKGLGTNDDQIIYCTVLHADVFAKHVASAYSHMGLGDLKKDIKGDLSGKYEKAVLAFWKL</sequence>
<comment type="similarity">
    <text evidence="1">Belongs to the annexin family.</text>
</comment>
<dbReference type="GO" id="GO:0005886">
    <property type="term" value="C:plasma membrane"/>
    <property type="evidence" value="ECO:0007669"/>
    <property type="project" value="TreeGrafter"/>
</dbReference>
<dbReference type="EMBL" id="KU341441">
    <property type="protein sequence ID" value="AMP46322.1"/>
    <property type="molecule type" value="Genomic_DNA"/>
</dbReference>